<protein>
    <recommendedName>
        <fullName evidence="3">DUF1127 domain-containing protein</fullName>
    </recommendedName>
</protein>
<dbReference type="Proteomes" id="UP001174932">
    <property type="component" value="Unassembled WGS sequence"/>
</dbReference>
<name>A0ABT8YNA6_9HYPH</name>
<evidence type="ECO:0000313" key="1">
    <source>
        <dbReference type="EMBL" id="MDO6965163.1"/>
    </source>
</evidence>
<reference evidence="1" key="1">
    <citation type="journal article" date="2015" name="Int. J. Syst. Evol. Microbiol.">
        <title>Rhizobium alvei sp. nov., isolated from a freshwater river.</title>
        <authorList>
            <person name="Sheu S.Y."/>
            <person name="Huang H.W."/>
            <person name="Young C.C."/>
            <person name="Chen W.M."/>
        </authorList>
    </citation>
    <scope>NUCLEOTIDE SEQUENCE</scope>
    <source>
        <strain evidence="1">TNR-22</strain>
    </source>
</reference>
<dbReference type="EMBL" id="JAUOZU010000009">
    <property type="protein sequence ID" value="MDO6965163.1"/>
    <property type="molecule type" value="Genomic_DNA"/>
</dbReference>
<proteinExistence type="predicted"/>
<comment type="caution">
    <text evidence="1">The sequence shown here is derived from an EMBL/GenBank/DDBJ whole genome shotgun (WGS) entry which is preliminary data.</text>
</comment>
<sequence>MSTFDHAPERTGNAFILLFSGMHPGKVLRWIAKRYRALVGRTLVMDMRDFDDAQLADIGLVRSDLNHALSAPLSADPTLHLVRSRRDPLRGLKRL</sequence>
<gene>
    <name evidence="1" type="ORF">Q4481_14440</name>
</gene>
<keyword evidence="2" id="KW-1185">Reference proteome</keyword>
<evidence type="ECO:0008006" key="3">
    <source>
        <dbReference type="Google" id="ProtNLM"/>
    </source>
</evidence>
<evidence type="ECO:0000313" key="2">
    <source>
        <dbReference type="Proteomes" id="UP001174932"/>
    </source>
</evidence>
<organism evidence="1 2">
    <name type="scientific">Rhizobium alvei</name>
    <dbReference type="NCBI Taxonomy" id="1132659"/>
    <lineage>
        <taxon>Bacteria</taxon>
        <taxon>Pseudomonadati</taxon>
        <taxon>Pseudomonadota</taxon>
        <taxon>Alphaproteobacteria</taxon>
        <taxon>Hyphomicrobiales</taxon>
        <taxon>Rhizobiaceae</taxon>
        <taxon>Rhizobium/Agrobacterium group</taxon>
        <taxon>Rhizobium</taxon>
    </lineage>
</organism>
<reference evidence="1" key="2">
    <citation type="submission" date="2023-07" db="EMBL/GenBank/DDBJ databases">
        <authorList>
            <person name="Shen H."/>
        </authorList>
    </citation>
    <scope>NUCLEOTIDE SEQUENCE</scope>
    <source>
        <strain evidence="1">TNR-22</strain>
    </source>
</reference>
<dbReference type="RefSeq" id="WP_304377094.1">
    <property type="nucleotide sequence ID" value="NZ_JAUOZU010000009.1"/>
</dbReference>
<accession>A0ABT8YNA6</accession>